<dbReference type="InterPro" id="IPR001680">
    <property type="entry name" value="WD40_rpt"/>
</dbReference>
<dbReference type="SMART" id="SM00320">
    <property type="entry name" value="WD40"/>
    <property type="match status" value="4"/>
</dbReference>
<name>A0ABD2YPD7_9GENT</name>
<evidence type="ECO:0000313" key="2">
    <source>
        <dbReference type="EMBL" id="KAL3508132.1"/>
    </source>
</evidence>
<dbReference type="Gene3D" id="2.130.10.10">
    <property type="entry name" value="YVTN repeat-like/Quinoprotein amine dehydrogenase"/>
    <property type="match status" value="2"/>
</dbReference>
<evidence type="ECO:0000256" key="1">
    <source>
        <dbReference type="PROSITE-ProRule" id="PRU00221"/>
    </source>
</evidence>
<dbReference type="AlphaFoldDB" id="A0ABD2YPD7"/>
<feature type="repeat" description="WD" evidence="1">
    <location>
        <begin position="196"/>
        <end position="238"/>
    </location>
</feature>
<keyword evidence="3" id="KW-1185">Reference proteome</keyword>
<dbReference type="Proteomes" id="UP001630127">
    <property type="component" value="Unassembled WGS sequence"/>
</dbReference>
<dbReference type="PROSITE" id="PS50082">
    <property type="entry name" value="WD_REPEATS_2"/>
    <property type="match status" value="2"/>
</dbReference>
<sequence>MGSSNIRDILTSFSPSLDLFAISSGDGRIKIWDTVKSQVQTEFTDIVSTETRNEFFGKPESGGHLSVDYKCMVWLSLNKKKKRKLGTSLLVLGTGSGDVLALDVAAGQLKWRVNDCHPGGVGAISFSTHGSCIYTGGADGMVCELDSISGNLSRKFRASTKSISSISVSSDGKILATAAAQLKIFNSSDHKKLQKFSGHPGAVRCMGFSDDGNYVLSSSAGERYVAIWRIDGSKKQSACCFLAMDHPAVFLDCRSIATGDIDDAGLWILAISELGVCFFWQGNNIQELQNSKPTKICISSDDKTSKKHKGALPNIFAAKLQNVTKPGLGHVFLAYGLLVKPSFEKISVQSGTDVKLSSSLDGILLPISQLNKSKKATDVQNRITALDRAGAEDALLPMPKIFNLADANNGVRPVVSKDDLDKVEIDEATFSMEERLRSLGIVNVRDGFASTSISDSSILKDINLAVSTPQKKMKANIVSLEPSEAYNLLKVLVAAWHSRSCSGRYVLPWIYCLLLNHNEYVASQEPKTQLLDSLCKLCKSKETAIPLLLQLSGRLQLVTAQIDKATKSKGPSITYDEEMDESEDEDVDEVLYGVDEDSQIDSDSDD</sequence>
<proteinExistence type="predicted"/>
<dbReference type="InterPro" id="IPR011047">
    <property type="entry name" value="Quinoprotein_ADH-like_sf"/>
</dbReference>
<feature type="repeat" description="WD" evidence="1">
    <location>
        <begin position="12"/>
        <end position="42"/>
    </location>
</feature>
<organism evidence="2 3">
    <name type="scientific">Cinchona calisaya</name>
    <dbReference type="NCBI Taxonomy" id="153742"/>
    <lineage>
        <taxon>Eukaryota</taxon>
        <taxon>Viridiplantae</taxon>
        <taxon>Streptophyta</taxon>
        <taxon>Embryophyta</taxon>
        <taxon>Tracheophyta</taxon>
        <taxon>Spermatophyta</taxon>
        <taxon>Magnoliopsida</taxon>
        <taxon>eudicotyledons</taxon>
        <taxon>Gunneridae</taxon>
        <taxon>Pentapetalae</taxon>
        <taxon>asterids</taxon>
        <taxon>lamiids</taxon>
        <taxon>Gentianales</taxon>
        <taxon>Rubiaceae</taxon>
        <taxon>Cinchonoideae</taxon>
        <taxon>Cinchoneae</taxon>
        <taxon>Cinchona</taxon>
    </lineage>
</organism>
<comment type="caution">
    <text evidence="2">The sequence shown here is derived from an EMBL/GenBank/DDBJ whole genome shotgun (WGS) entry which is preliminary data.</text>
</comment>
<protein>
    <recommendedName>
        <fullName evidence="4">Small-subunit processome Utp12 domain-containing protein</fullName>
    </recommendedName>
</protein>
<keyword evidence="1" id="KW-0853">WD repeat</keyword>
<dbReference type="PANTHER" id="PTHR45290:SF1">
    <property type="entry name" value="OS03G0300300 PROTEIN"/>
    <property type="match status" value="1"/>
</dbReference>
<dbReference type="EMBL" id="JBJUIK010000013">
    <property type="protein sequence ID" value="KAL3508132.1"/>
    <property type="molecule type" value="Genomic_DNA"/>
</dbReference>
<evidence type="ECO:0000313" key="3">
    <source>
        <dbReference type="Proteomes" id="UP001630127"/>
    </source>
</evidence>
<evidence type="ECO:0008006" key="4">
    <source>
        <dbReference type="Google" id="ProtNLM"/>
    </source>
</evidence>
<dbReference type="PANTHER" id="PTHR45290">
    <property type="entry name" value="OS03G0300300 PROTEIN"/>
    <property type="match status" value="1"/>
</dbReference>
<dbReference type="InterPro" id="IPR015943">
    <property type="entry name" value="WD40/YVTN_repeat-like_dom_sf"/>
</dbReference>
<dbReference type="SUPFAM" id="SSF50998">
    <property type="entry name" value="Quinoprotein alcohol dehydrogenase-like"/>
    <property type="match status" value="1"/>
</dbReference>
<reference evidence="2 3" key="1">
    <citation type="submission" date="2024-11" db="EMBL/GenBank/DDBJ databases">
        <title>A near-complete genome assembly of Cinchona calisaya.</title>
        <authorList>
            <person name="Lian D.C."/>
            <person name="Zhao X.W."/>
            <person name="Wei L."/>
        </authorList>
    </citation>
    <scope>NUCLEOTIDE SEQUENCE [LARGE SCALE GENOMIC DNA]</scope>
    <source>
        <tissue evidence="2">Nenye</tissue>
    </source>
</reference>
<accession>A0ABD2YPD7</accession>
<gene>
    <name evidence="2" type="ORF">ACH5RR_033514</name>
</gene>
<dbReference type="Pfam" id="PF00400">
    <property type="entry name" value="WD40"/>
    <property type="match status" value="4"/>
</dbReference>